<keyword evidence="5" id="KW-0547">Nucleotide-binding</keyword>
<dbReference type="InterPro" id="IPR023457">
    <property type="entry name" value="Met-tRNA_synth_2"/>
</dbReference>
<evidence type="ECO:0000256" key="5">
    <source>
        <dbReference type="ARBA" id="ARBA00022741"/>
    </source>
</evidence>
<evidence type="ECO:0000256" key="9">
    <source>
        <dbReference type="ARBA" id="ARBA00030904"/>
    </source>
</evidence>
<dbReference type="EMBL" id="UHDP01000003">
    <property type="protein sequence ID" value="SUM45262.1"/>
    <property type="molecule type" value="Genomic_DNA"/>
</dbReference>
<evidence type="ECO:0000256" key="3">
    <source>
        <dbReference type="ARBA" id="ARBA00018753"/>
    </source>
</evidence>
<evidence type="ECO:0000256" key="8">
    <source>
        <dbReference type="ARBA" id="ARBA00023146"/>
    </source>
</evidence>
<accession>A0A380G3B3</accession>
<dbReference type="FunFam" id="2.170.220.10:FF:000002">
    <property type="entry name" value="Methionine--tRNA ligase"/>
    <property type="match status" value="1"/>
</dbReference>
<feature type="domain" description="Methionyl/Leucyl tRNA synthetase" evidence="10">
    <location>
        <begin position="20"/>
        <end position="106"/>
    </location>
</feature>
<evidence type="ECO:0000256" key="1">
    <source>
        <dbReference type="ARBA" id="ARBA00003314"/>
    </source>
</evidence>
<proteinExistence type="predicted"/>
<evidence type="ECO:0000313" key="11">
    <source>
        <dbReference type="EMBL" id="SUM45262.1"/>
    </source>
</evidence>
<evidence type="ECO:0000313" key="12">
    <source>
        <dbReference type="Proteomes" id="UP000255549"/>
    </source>
</evidence>
<keyword evidence="4 11" id="KW-0436">Ligase</keyword>
<dbReference type="Proteomes" id="UP000255549">
    <property type="component" value="Unassembled WGS sequence"/>
</dbReference>
<protein>
    <recommendedName>
        <fullName evidence="3">Methionine--tRNA ligase</fullName>
        <ecNumber evidence="2">6.1.1.10</ecNumber>
    </recommendedName>
    <alternativeName>
        <fullName evidence="9">Methionyl-tRNA synthetase</fullName>
    </alternativeName>
</protein>
<evidence type="ECO:0000256" key="2">
    <source>
        <dbReference type="ARBA" id="ARBA00012838"/>
    </source>
</evidence>
<organism evidence="11 12">
    <name type="scientific">Staphylococcus intermedius NCTC 11048</name>
    <dbReference type="NCBI Taxonomy" id="1141106"/>
    <lineage>
        <taxon>Bacteria</taxon>
        <taxon>Bacillati</taxon>
        <taxon>Bacillota</taxon>
        <taxon>Bacilli</taxon>
        <taxon>Bacillales</taxon>
        <taxon>Staphylococcaceae</taxon>
        <taxon>Staphylococcus</taxon>
        <taxon>Staphylococcus intermedius group</taxon>
    </lineage>
</organism>
<dbReference type="PANTHER" id="PTHR43326">
    <property type="entry name" value="METHIONYL-TRNA SYNTHETASE"/>
    <property type="match status" value="1"/>
</dbReference>
<dbReference type="Gene3D" id="2.170.220.10">
    <property type="match status" value="1"/>
</dbReference>
<keyword evidence="7" id="KW-0648">Protein biosynthesis</keyword>
<sequence length="128" mass="14850">MVFSTGRNVYTETQLVDPVYEDGKIVGGKSPDSGHEVELVKEESYFFKLSNYTDRLLAFYDANPEFIQPPSRKNEMINNFIKPGLEDLAVSRTSFNWGVKVPSNPKTRRLRMVRCARELYFCARLFNR</sequence>
<evidence type="ECO:0000256" key="6">
    <source>
        <dbReference type="ARBA" id="ARBA00022840"/>
    </source>
</evidence>
<dbReference type="Pfam" id="PF09334">
    <property type="entry name" value="tRNA-synt_1g"/>
    <property type="match status" value="1"/>
</dbReference>
<evidence type="ECO:0000256" key="7">
    <source>
        <dbReference type="ARBA" id="ARBA00022917"/>
    </source>
</evidence>
<name>A0A380G3B3_STAIN</name>
<keyword evidence="12" id="KW-1185">Reference proteome</keyword>
<keyword evidence="6" id="KW-0067">ATP-binding</keyword>
<dbReference type="GO" id="GO:0004825">
    <property type="term" value="F:methionine-tRNA ligase activity"/>
    <property type="evidence" value="ECO:0007669"/>
    <property type="project" value="UniProtKB-EC"/>
</dbReference>
<dbReference type="GO" id="GO:0006431">
    <property type="term" value="P:methionyl-tRNA aminoacylation"/>
    <property type="evidence" value="ECO:0007669"/>
    <property type="project" value="TreeGrafter"/>
</dbReference>
<keyword evidence="8 11" id="KW-0030">Aminoacyl-tRNA synthetase</keyword>
<dbReference type="AlphaFoldDB" id="A0A380G3B3"/>
<reference evidence="11 12" key="1">
    <citation type="submission" date="2018-06" db="EMBL/GenBank/DDBJ databases">
        <authorList>
            <consortium name="Pathogen Informatics"/>
            <person name="Doyle S."/>
        </authorList>
    </citation>
    <scope>NUCLEOTIDE SEQUENCE [LARGE SCALE GENOMIC DNA]</scope>
    <source>
        <strain evidence="12">NCTC 11048</strain>
    </source>
</reference>
<dbReference type="SUPFAM" id="SSF52374">
    <property type="entry name" value="Nucleotidylyl transferase"/>
    <property type="match status" value="1"/>
</dbReference>
<dbReference type="EC" id="6.1.1.10" evidence="2"/>
<dbReference type="InterPro" id="IPR015413">
    <property type="entry name" value="Methionyl/Leucyl_tRNA_Synth"/>
</dbReference>
<evidence type="ECO:0000259" key="10">
    <source>
        <dbReference type="Pfam" id="PF09334"/>
    </source>
</evidence>
<comment type="function">
    <text evidence="1">Is required not only for elongation of protein synthesis but also for the initiation of all mRNA translation through initiator tRNA(fMet) aminoacylation.</text>
</comment>
<dbReference type="GO" id="GO:0005524">
    <property type="term" value="F:ATP binding"/>
    <property type="evidence" value="ECO:0007669"/>
    <property type="project" value="UniProtKB-KW"/>
</dbReference>
<gene>
    <name evidence="11" type="primary">metG_2</name>
    <name evidence="11" type="ORF">NCTC11048_00231</name>
</gene>
<dbReference type="PANTHER" id="PTHR43326:SF1">
    <property type="entry name" value="METHIONINE--TRNA LIGASE, MITOCHONDRIAL"/>
    <property type="match status" value="1"/>
</dbReference>
<evidence type="ECO:0000256" key="4">
    <source>
        <dbReference type="ARBA" id="ARBA00022598"/>
    </source>
</evidence>